<evidence type="ECO:0008006" key="9">
    <source>
        <dbReference type="Google" id="ProtNLM"/>
    </source>
</evidence>
<feature type="compositionally biased region" description="Basic residues" evidence="4">
    <location>
        <begin position="1040"/>
        <end position="1053"/>
    </location>
</feature>
<dbReference type="Gene3D" id="1.25.10.10">
    <property type="entry name" value="Leucine-rich Repeat Variant"/>
    <property type="match status" value="2"/>
</dbReference>
<comment type="subcellular location">
    <subcellularLocation>
        <location evidence="1">Nucleus</location>
    </subcellularLocation>
</comment>
<feature type="compositionally biased region" description="Acidic residues" evidence="4">
    <location>
        <begin position="1222"/>
        <end position="1231"/>
    </location>
</feature>
<feature type="compositionally biased region" description="Basic and acidic residues" evidence="4">
    <location>
        <begin position="1259"/>
        <end position="1270"/>
    </location>
</feature>
<evidence type="ECO:0000259" key="6">
    <source>
        <dbReference type="Pfam" id="PF25772"/>
    </source>
</evidence>
<reference evidence="7" key="1">
    <citation type="submission" date="2021-01" db="EMBL/GenBank/DDBJ databases">
        <authorList>
            <person name="Kaushik A."/>
        </authorList>
    </citation>
    <scope>NUCLEOTIDE SEQUENCE</scope>
    <source>
        <strain evidence="7">AG6-10EEA</strain>
    </source>
</reference>
<protein>
    <recommendedName>
        <fullName evidence="9">Ribosomal RNA-processing protein 12</fullName>
    </recommendedName>
</protein>
<dbReference type="Pfam" id="PF25772">
    <property type="entry name" value="HEAT_RRP12_N"/>
    <property type="match status" value="1"/>
</dbReference>
<dbReference type="PANTHER" id="PTHR48287:SF1">
    <property type="entry name" value="ARM REPEAT SUPERFAMILY PROTEIN"/>
    <property type="match status" value="1"/>
</dbReference>
<dbReference type="SUPFAM" id="SSF48371">
    <property type="entry name" value="ARM repeat"/>
    <property type="match status" value="1"/>
</dbReference>
<dbReference type="InterPro" id="IPR011989">
    <property type="entry name" value="ARM-like"/>
</dbReference>
<comment type="caution">
    <text evidence="7">The sequence shown here is derived from an EMBL/GenBank/DDBJ whole genome shotgun (WGS) entry which is preliminary data.</text>
</comment>
<evidence type="ECO:0000313" key="7">
    <source>
        <dbReference type="EMBL" id="CAE6425646.1"/>
    </source>
</evidence>
<feature type="compositionally biased region" description="Basic and acidic residues" evidence="4">
    <location>
        <begin position="1199"/>
        <end position="1212"/>
    </location>
</feature>
<dbReference type="PANTHER" id="PTHR48287">
    <property type="entry name" value="ARM REPEAT SUPERFAMILY PROTEIN"/>
    <property type="match status" value="1"/>
</dbReference>
<evidence type="ECO:0000313" key="8">
    <source>
        <dbReference type="Proteomes" id="UP000663853"/>
    </source>
</evidence>
<dbReference type="Proteomes" id="UP000663853">
    <property type="component" value="Unassembled WGS sequence"/>
</dbReference>
<organism evidence="7 8">
    <name type="scientific">Rhizoctonia solani</name>
    <dbReference type="NCBI Taxonomy" id="456999"/>
    <lineage>
        <taxon>Eukaryota</taxon>
        <taxon>Fungi</taxon>
        <taxon>Dikarya</taxon>
        <taxon>Basidiomycota</taxon>
        <taxon>Agaricomycotina</taxon>
        <taxon>Agaricomycetes</taxon>
        <taxon>Cantharellales</taxon>
        <taxon>Ceratobasidiaceae</taxon>
        <taxon>Rhizoctonia</taxon>
    </lineage>
</organism>
<dbReference type="InterPro" id="IPR012978">
    <property type="entry name" value="HEAT_RRP12"/>
</dbReference>
<gene>
    <name evidence="7" type="ORF">RDB_LOCUS17939</name>
</gene>
<feature type="region of interest" description="Disordered" evidence="4">
    <location>
        <begin position="1033"/>
        <end position="1247"/>
    </location>
</feature>
<feature type="region of interest" description="Disordered" evidence="4">
    <location>
        <begin position="1259"/>
        <end position="1300"/>
    </location>
</feature>
<feature type="domain" description="RRP12 N-terminal HEAT" evidence="6">
    <location>
        <begin position="16"/>
        <end position="178"/>
    </location>
</feature>
<feature type="compositionally biased region" description="Basic and acidic residues" evidence="4">
    <location>
        <begin position="1093"/>
        <end position="1113"/>
    </location>
</feature>
<accession>A0A8H2XGD1</accession>
<feature type="domain" description="RRP12 HEAT" evidence="5">
    <location>
        <begin position="418"/>
        <end position="682"/>
    </location>
</feature>
<dbReference type="InterPro" id="IPR052087">
    <property type="entry name" value="RRP12"/>
</dbReference>
<comment type="similarity">
    <text evidence="2">Belongs to the RRP12 family.</text>
</comment>
<name>A0A8H2XGD1_9AGAM</name>
<evidence type="ECO:0000256" key="3">
    <source>
        <dbReference type="ARBA" id="ARBA00023242"/>
    </source>
</evidence>
<proteinExistence type="inferred from homology"/>
<feature type="compositionally biased region" description="Acidic residues" evidence="4">
    <location>
        <begin position="1171"/>
        <end position="1182"/>
    </location>
</feature>
<evidence type="ECO:0000256" key="1">
    <source>
        <dbReference type="ARBA" id="ARBA00004123"/>
    </source>
</evidence>
<evidence type="ECO:0000256" key="4">
    <source>
        <dbReference type="SAM" id="MobiDB-lite"/>
    </source>
</evidence>
<dbReference type="EMBL" id="CAJMXA010000314">
    <property type="protein sequence ID" value="CAE6425646.1"/>
    <property type="molecule type" value="Genomic_DNA"/>
</dbReference>
<dbReference type="InterPro" id="IPR016024">
    <property type="entry name" value="ARM-type_fold"/>
</dbReference>
<dbReference type="GO" id="GO:0005634">
    <property type="term" value="C:nucleus"/>
    <property type="evidence" value="ECO:0007669"/>
    <property type="project" value="UniProtKB-SubCell"/>
</dbReference>
<keyword evidence="3" id="KW-0539">Nucleus</keyword>
<feature type="compositionally biased region" description="Basic and acidic residues" evidence="4">
    <location>
        <begin position="1151"/>
        <end position="1160"/>
    </location>
</feature>
<dbReference type="InterPro" id="IPR057860">
    <property type="entry name" value="HEAT_RRP12_N"/>
</dbReference>
<evidence type="ECO:0000259" key="5">
    <source>
        <dbReference type="Pfam" id="PF08161"/>
    </source>
</evidence>
<dbReference type="Pfam" id="PF08161">
    <property type="entry name" value="RRP12_HEAT"/>
    <property type="match status" value="1"/>
</dbReference>
<evidence type="ECO:0000256" key="2">
    <source>
        <dbReference type="ARBA" id="ARBA00007690"/>
    </source>
</evidence>
<sequence length="1300" mass="139929">MSLPQLEPVLDKIRIHKNSKLAHQKIPATLLIALEQTFDEQVPPTPRSVVAYCAALCTTLEQAVKGSNVPMGEGDLVPGALYLLAAVLPHVPTPVVRSQVSILLPLLAPLLPLSSQHPPALRSFLSVLCSLWAPLDAPTLTGTPLLRNAWASVLQLCVDPRPKVRKKAQEVVKSVLAAPPAPMLRHPYAEQTAQYLLNLLTDVSPDHAEVTIWSCAWAKTLAPFWPTTKLVDLLQALLTLPSLNVPFLTSAAYTTITAILTPPMTSNPEAQDPATRSTIPPPTLPPTHFPASLATLLSLPPAGDADAVPWIEAVGACLHAWGEACHDPEIMEETPSLSQDLLLAVPNAFRALWAQLEEGHNPELRAAAEDAIVHGLLAGVFGDNGRVQVNDTQGGKAGDVADLLVKECLKVWGKGPKNVKKTSLGLILTTLESSFDSVSTASSGALGNVLSVVEGVIGVLGTNSEVGGPTPATTLAPSLITAVGTLRGAPGFMWREKADAVIGAAIRAMGTAAFLKVLPMNLIPDKEAPNRDGRAYLLPLLAANLVPRTADIRHFVSHFVPLSEKLFELQNATEKEGERKIWEVCINQVWNCFRGYCTGLAGLKEGLSTPFLQLLTNLLYSQPTLRVSILHGVRALVASNRSIPADELHYNYAERSRAEENLKFLASLAGNMLSVLFNVFSSVESRDRGLVGEVISLWLGLADAKELSATFRKVSAMLTQNLKGPVNPITHTALDLLVLLVPHLSSVDGTKLFAIVFAENVLSNADGAVQKKAYRILARLVERGVVDGLQEGDGKSTKVESALSRCVEITSSVNVSAKRDRVQLLSALVPLIPDGSLHIIPSLLPEAVLSTKEVSEKTRNGAFDLVVAMGRKMERGGTVDRAKVDGMEVEQEGGEPTNVKANVEEYVTMVAAGLVGATPHMISATITALSRLTFEFKDVLSSNMLSELITTVVVFVSSANREIVKSALGFAKVSVISLPTGAVTPHLESLVPALLGWSHDHKNHFKTKVLHILERMGRRFGWEALEAAAGTHERAGVVTHLRKKKERAKRKKEKQSEQGSDVEDSPVRTTTGDAFEDVLYGSDSDSSDADSETESKPAKGQKQKDKSKSDSKSQKSGMRIRLDNDEPMDLLRGSSAHLTTGNVMSARRRQPGHDATKFKTDVSTGRMIVEESSDEDEGEGADDVAGAAYREMLTSTDGQTRDSSGRVRFAKDTKKRRAAEREEADDVEMADGTETGLAKESPKKKNKRNVIKVGAEFKAKNAGGDVKKSGQQDPYAYLPLGSLNKKKGRQGPRVSITGRK</sequence>